<sequence>MSQNLFVKYEVVLRDGGGGYWLTVDPQHPSFPDEFLVSRNDLDRRAVEVLGTLRNSTCRDESTAANTNTEPTALYFASRQPWANNDYVEPTEEREPSFFDAHLLTDRR</sequence>
<proteinExistence type="predicted"/>
<comment type="caution">
    <text evidence="1">The sequence shown here is derived from an EMBL/GenBank/DDBJ whole genome shotgun (WGS) entry which is preliminary data.</text>
</comment>
<gene>
    <name evidence="1" type="ORF">J7S20_06040</name>
</gene>
<dbReference type="Proteomes" id="UP000676996">
    <property type="component" value="Unassembled WGS sequence"/>
</dbReference>
<accession>A0A8T4IAK7</accession>
<protein>
    <submittedName>
        <fullName evidence="1">Uncharacterized protein</fullName>
    </submittedName>
</protein>
<dbReference type="AlphaFoldDB" id="A0A8T4IAK7"/>
<name>A0A8T4IAK7_9SPHN</name>
<evidence type="ECO:0000313" key="2">
    <source>
        <dbReference type="Proteomes" id="UP000676996"/>
    </source>
</evidence>
<reference evidence="1" key="1">
    <citation type="submission" date="2021-04" db="EMBL/GenBank/DDBJ databases">
        <title>Ouciella asimina sp. nov., isolated from the surface seawater in the hydrothermal field of Okinawa Trough.</title>
        <authorList>
            <person name="Shuang W."/>
        </authorList>
    </citation>
    <scope>NUCLEOTIDE SEQUENCE</scope>
    <source>
        <strain evidence="1">LXI357</strain>
    </source>
</reference>
<organism evidence="1 2">
    <name type="scientific">Stakelama marina</name>
    <dbReference type="NCBI Taxonomy" id="2826939"/>
    <lineage>
        <taxon>Bacteria</taxon>
        <taxon>Pseudomonadati</taxon>
        <taxon>Pseudomonadota</taxon>
        <taxon>Alphaproteobacteria</taxon>
        <taxon>Sphingomonadales</taxon>
        <taxon>Sphingomonadaceae</taxon>
        <taxon>Stakelama</taxon>
    </lineage>
</organism>
<keyword evidence="2" id="KW-1185">Reference proteome</keyword>
<dbReference type="RefSeq" id="WP_284053313.1">
    <property type="nucleotide sequence ID" value="NZ_JAGRQC010000001.1"/>
</dbReference>
<evidence type="ECO:0000313" key="1">
    <source>
        <dbReference type="EMBL" id="MBR0552058.1"/>
    </source>
</evidence>
<dbReference type="EMBL" id="JAGRQC010000001">
    <property type="protein sequence ID" value="MBR0552058.1"/>
    <property type="molecule type" value="Genomic_DNA"/>
</dbReference>